<dbReference type="GO" id="GO:0016787">
    <property type="term" value="F:hydrolase activity"/>
    <property type="evidence" value="ECO:0007669"/>
    <property type="project" value="UniProtKB-ARBA"/>
</dbReference>
<reference evidence="1 2" key="1">
    <citation type="journal article" date="2013" name="PLoS ONE">
        <title>Assembly-driven community genomics of a hypersaline microbial ecosystem.</title>
        <authorList>
            <person name="Podell S."/>
            <person name="Ugalde J.A."/>
            <person name="Narasingarao P."/>
            <person name="Banfield J.F."/>
            <person name="Heidelberg K.B."/>
            <person name="Allen E.E."/>
        </authorList>
    </citation>
    <scope>NUCLEOTIDE SEQUENCE [LARGE SCALE GENOMIC DNA]</scope>
    <source>
        <strain evidence="2">J07HQW2</strain>
    </source>
</reference>
<dbReference type="SUPFAM" id="SSF53649">
    <property type="entry name" value="Alkaline phosphatase-like"/>
    <property type="match status" value="1"/>
</dbReference>
<dbReference type="HOGENOM" id="CLU_770526_0_0_2"/>
<dbReference type="Pfam" id="PF01663">
    <property type="entry name" value="Phosphodiest"/>
    <property type="match status" value="1"/>
</dbReference>
<evidence type="ECO:0000313" key="1">
    <source>
        <dbReference type="EMBL" id="ERG95723.1"/>
    </source>
</evidence>
<dbReference type="AlphaFoldDB" id="U1NFX8"/>
<dbReference type="InterPro" id="IPR017850">
    <property type="entry name" value="Alkaline_phosphatase_core_sf"/>
</dbReference>
<dbReference type="RefSeq" id="WP_021055196.1">
    <property type="nucleotide sequence ID" value="NZ_KE356561.1"/>
</dbReference>
<dbReference type="Gene3D" id="3.40.720.10">
    <property type="entry name" value="Alkaline Phosphatase, subunit A"/>
    <property type="match status" value="1"/>
</dbReference>
<dbReference type="InterPro" id="IPR002591">
    <property type="entry name" value="Phosphodiest/P_Trfase"/>
</dbReference>
<dbReference type="Proteomes" id="UP000030710">
    <property type="component" value="Unassembled WGS sequence"/>
</dbReference>
<dbReference type="eggNOG" id="arCOG01377">
    <property type="taxonomic scope" value="Archaea"/>
</dbReference>
<name>U1NFX8_9EURY</name>
<proteinExistence type="predicted"/>
<protein>
    <recommendedName>
        <fullName evidence="3">Type I phosphodiesterase / nucleotide pyrophosphatase</fullName>
    </recommendedName>
</protein>
<evidence type="ECO:0008006" key="3">
    <source>
        <dbReference type="Google" id="ProtNLM"/>
    </source>
</evidence>
<dbReference type="PANTHER" id="PTHR10151:SF120">
    <property type="entry name" value="BIS(5'-ADENOSYL)-TRIPHOSPHATASE"/>
    <property type="match status" value="1"/>
</dbReference>
<accession>U1NFX8</accession>
<evidence type="ECO:0000313" key="2">
    <source>
        <dbReference type="Proteomes" id="UP000030710"/>
    </source>
</evidence>
<sequence length="360" mass="41087">MTETIVIGLDGANWDLLEPWLEAGSLPNIQSLREEGTWSDMESCPPPVTCPNWRCYSTGKNPGKLGVFWWEKIDTENRALTTPTSRSFRSSNYWDYLNDAGKTVGIMNLPMSYPPFEVDGWMVAGGPGSEQDDYTYPSTLEDKLEERGYRLHPEVPVTSDKDREAASDIIDLIRDRFETFRKFLKDRPVDVAHLTVFYINVLQHFFWRDDVTKRAWTIIDEHIGEIRNACPDATLYLISDHGCTDVDTMFYANSWLEHEGYLVTETGPFNILPEFGINKKRVSQLAHRLGIHGLVTSLAPESIKDAVPEDERGFKREQKLEKVDWERSDAIASGQGLIYLIDDSRSEELVRDLEGLERGG</sequence>
<dbReference type="STRING" id="1238425.J07HQW2_02183"/>
<feature type="non-terminal residue" evidence="1">
    <location>
        <position position="360"/>
    </location>
</feature>
<gene>
    <name evidence="1" type="ORF">J07HQW2_02183</name>
</gene>
<dbReference type="PANTHER" id="PTHR10151">
    <property type="entry name" value="ECTONUCLEOTIDE PYROPHOSPHATASE/PHOSPHODIESTERASE"/>
    <property type="match status" value="1"/>
</dbReference>
<dbReference type="EMBL" id="KE356561">
    <property type="protein sequence ID" value="ERG95723.1"/>
    <property type="molecule type" value="Genomic_DNA"/>
</dbReference>
<organism evidence="1 2">
    <name type="scientific">Haloquadratum walsbyi J07HQW2</name>
    <dbReference type="NCBI Taxonomy" id="1238425"/>
    <lineage>
        <taxon>Archaea</taxon>
        <taxon>Methanobacteriati</taxon>
        <taxon>Methanobacteriota</taxon>
        <taxon>Stenosarchaea group</taxon>
        <taxon>Halobacteria</taxon>
        <taxon>Halobacteriales</taxon>
        <taxon>Haloferacaceae</taxon>
        <taxon>Haloquadratum</taxon>
    </lineage>
</organism>